<keyword evidence="1 2" id="KW-0704">Schiff base</keyword>
<comment type="subunit">
    <text evidence="2">Homodimer.</text>
</comment>
<dbReference type="SFLD" id="SFLDG01129">
    <property type="entry name" value="C1.5:_HAD__Beta-PGM__Phosphata"/>
    <property type="match status" value="1"/>
</dbReference>
<dbReference type="InterPro" id="IPR006323">
    <property type="entry name" value="Phosphonoacetald_hydro"/>
</dbReference>
<feature type="binding site" evidence="2">
    <location>
        <position position="11"/>
    </location>
    <ligand>
        <name>Mg(2+)</name>
        <dbReference type="ChEBI" id="CHEBI:18420"/>
    </ligand>
</feature>
<dbReference type="EC" id="3.11.1.1" evidence="2"/>
<dbReference type="NCBIfam" id="TIGR01422">
    <property type="entry name" value="phosphonatase"/>
    <property type="match status" value="1"/>
</dbReference>
<keyword evidence="4" id="KW-1185">Reference proteome</keyword>
<accession>A0A3T1D1F1</accession>
<keyword evidence="2" id="KW-0378">Hydrolase</keyword>
<reference evidence="3 4" key="1">
    <citation type="submission" date="2019-01" db="EMBL/GenBank/DDBJ databases">
        <title>Complete genome sequence of Cohnella hallensis HS21 isolated from Korean fir (Abies koreana) rhizospheric soil.</title>
        <authorList>
            <person name="Jiang L."/>
            <person name="Kang S.W."/>
            <person name="Kim S."/>
            <person name="Jung J."/>
            <person name="Kim C.Y."/>
            <person name="Kim D.H."/>
            <person name="Kim S.W."/>
            <person name="Lee J."/>
        </authorList>
    </citation>
    <scope>NUCLEOTIDE SEQUENCE [LARGE SCALE GENOMIC DNA]</scope>
    <source>
        <strain evidence="3 4">HS21</strain>
    </source>
</reference>
<dbReference type="Gene3D" id="3.40.50.1000">
    <property type="entry name" value="HAD superfamily/HAD-like"/>
    <property type="match status" value="1"/>
</dbReference>
<comment type="catalytic activity">
    <reaction evidence="2">
        <text>phosphonoacetaldehyde + H2O = acetaldehyde + phosphate + H(+)</text>
        <dbReference type="Rhea" id="RHEA:18905"/>
        <dbReference type="ChEBI" id="CHEBI:15343"/>
        <dbReference type="ChEBI" id="CHEBI:15377"/>
        <dbReference type="ChEBI" id="CHEBI:15378"/>
        <dbReference type="ChEBI" id="CHEBI:43474"/>
        <dbReference type="ChEBI" id="CHEBI:58383"/>
        <dbReference type="EC" id="3.11.1.1"/>
    </reaction>
</comment>
<dbReference type="GO" id="GO:0008967">
    <property type="term" value="F:phosphoglycolate phosphatase activity"/>
    <property type="evidence" value="ECO:0007669"/>
    <property type="project" value="TreeGrafter"/>
</dbReference>
<evidence type="ECO:0000256" key="1">
    <source>
        <dbReference type="ARBA" id="ARBA00023270"/>
    </source>
</evidence>
<evidence type="ECO:0000313" key="3">
    <source>
        <dbReference type="EMBL" id="BBI31933.1"/>
    </source>
</evidence>
<dbReference type="SUPFAM" id="SSF56784">
    <property type="entry name" value="HAD-like"/>
    <property type="match status" value="1"/>
</dbReference>
<dbReference type="GO" id="GO:0005829">
    <property type="term" value="C:cytosol"/>
    <property type="evidence" value="ECO:0007669"/>
    <property type="project" value="TreeGrafter"/>
</dbReference>
<dbReference type="Proteomes" id="UP000289856">
    <property type="component" value="Chromosome"/>
</dbReference>
<name>A0A3T1D1F1_9BACL</name>
<dbReference type="Gene3D" id="1.10.150.240">
    <property type="entry name" value="Putative phosphatase, domain 2"/>
    <property type="match status" value="1"/>
</dbReference>
<dbReference type="InterPro" id="IPR050155">
    <property type="entry name" value="HAD-like_hydrolase_sf"/>
</dbReference>
<dbReference type="GO" id="GO:0006281">
    <property type="term" value="P:DNA repair"/>
    <property type="evidence" value="ECO:0007669"/>
    <property type="project" value="TreeGrafter"/>
</dbReference>
<dbReference type="KEGG" id="cohn:KCTCHS21_13320"/>
<dbReference type="EMBL" id="AP019400">
    <property type="protein sequence ID" value="BBI31933.1"/>
    <property type="molecule type" value="Genomic_DNA"/>
</dbReference>
<keyword evidence="2" id="KW-0479">Metal-binding</keyword>
<evidence type="ECO:0000256" key="2">
    <source>
        <dbReference type="HAMAP-Rule" id="MF_01375"/>
    </source>
</evidence>
<proteinExistence type="inferred from homology"/>
<dbReference type="SFLD" id="SFLDS00003">
    <property type="entry name" value="Haloacid_Dehalogenase"/>
    <property type="match status" value="1"/>
</dbReference>
<dbReference type="PANTHER" id="PTHR43434">
    <property type="entry name" value="PHOSPHOGLYCOLATE PHOSPHATASE"/>
    <property type="match status" value="1"/>
</dbReference>
<dbReference type="SFLD" id="SFLDG01135">
    <property type="entry name" value="C1.5.6:_HAD__Beta-PGM__Phospha"/>
    <property type="match status" value="1"/>
</dbReference>
<protein>
    <recommendedName>
        <fullName evidence="2">Phosphonoacetaldehyde hydrolase</fullName>
        <shortName evidence="2">Phosphonatase</shortName>
        <ecNumber evidence="2">3.11.1.1</ecNumber>
    </recommendedName>
    <alternativeName>
        <fullName evidence="2">Phosphonoacetaldehyde phosphonohydrolase</fullName>
    </alternativeName>
</protein>
<keyword evidence="2" id="KW-0460">Magnesium</keyword>
<organism evidence="3 4">
    <name type="scientific">Cohnella abietis</name>
    <dbReference type="NCBI Taxonomy" id="2507935"/>
    <lineage>
        <taxon>Bacteria</taxon>
        <taxon>Bacillati</taxon>
        <taxon>Bacillota</taxon>
        <taxon>Bacilli</taxon>
        <taxon>Bacillales</taxon>
        <taxon>Paenibacillaceae</taxon>
        <taxon>Cohnella</taxon>
    </lineage>
</organism>
<dbReference type="GO" id="GO:0000287">
    <property type="term" value="F:magnesium ion binding"/>
    <property type="evidence" value="ECO:0007669"/>
    <property type="project" value="UniProtKB-UniRule"/>
</dbReference>
<dbReference type="InterPro" id="IPR023198">
    <property type="entry name" value="PGP-like_dom2"/>
</dbReference>
<feature type="active site" description="Schiff-base intermediate with substrate" evidence="2">
    <location>
        <position position="50"/>
    </location>
</feature>
<dbReference type="GO" id="GO:0050194">
    <property type="term" value="F:phosphonoacetaldehyde hydrolase activity"/>
    <property type="evidence" value="ECO:0007669"/>
    <property type="project" value="UniProtKB-UniRule"/>
</dbReference>
<dbReference type="InterPro" id="IPR023214">
    <property type="entry name" value="HAD_sf"/>
</dbReference>
<dbReference type="Pfam" id="PF00702">
    <property type="entry name" value="Hydrolase"/>
    <property type="match status" value="1"/>
</dbReference>
<dbReference type="HAMAP" id="MF_01375">
    <property type="entry name" value="PhnX"/>
    <property type="match status" value="1"/>
</dbReference>
<dbReference type="GO" id="GO:0019700">
    <property type="term" value="P:organic phosphonate catabolic process"/>
    <property type="evidence" value="ECO:0007669"/>
    <property type="project" value="InterPro"/>
</dbReference>
<comment type="cofactor">
    <cofactor evidence="2">
        <name>Mg(2+)</name>
        <dbReference type="ChEBI" id="CHEBI:18420"/>
    </cofactor>
    <text evidence="2">Binds 1 Mg(2+) ion per subunit.</text>
</comment>
<dbReference type="PANTHER" id="PTHR43434:SF19">
    <property type="entry name" value="PHOSPHONOACETALDEHYDE HYDROLASE"/>
    <property type="match status" value="1"/>
</dbReference>
<feature type="binding site" evidence="2">
    <location>
        <position position="9"/>
    </location>
    <ligand>
        <name>Mg(2+)</name>
        <dbReference type="ChEBI" id="CHEBI:18420"/>
    </ligand>
</feature>
<feature type="binding site" evidence="2">
    <location>
        <position position="184"/>
    </location>
    <ligand>
        <name>Mg(2+)</name>
        <dbReference type="ChEBI" id="CHEBI:18420"/>
    </ligand>
</feature>
<comment type="function">
    <text evidence="2">Involved in phosphonate degradation.</text>
</comment>
<dbReference type="RefSeq" id="WP_197726511.1">
    <property type="nucleotide sequence ID" value="NZ_AP019400.1"/>
</dbReference>
<comment type="similarity">
    <text evidence="2">Belongs to the HAD-like hydrolase superfamily. PhnX family.</text>
</comment>
<sequence>MKVQGIILDWAGTAVDYGCMAPVHVFLDIFRTKGIEPTLEEVRAPMGFLKWDHIKTMLEMPRIGKLFEEQIGRPYTDSDVDQMHDEFEPKLLAILHQFADPIEHVINVVDQLRQTGLKIGATTGYNDAMMNIVASKASENGYAPDYWLTPDSVNGKGRPSPYMIYKNMIQLDMGLVSQVVKVGDTASDIQEARNAGVWAVGIVKGSSMLGLTQDEVNAMEDSKLSDLIEAAKQRFLQYGAHYVIEDMSQLPDIIEAINTRLIGGGHPSGN</sequence>
<evidence type="ECO:0000313" key="4">
    <source>
        <dbReference type="Proteomes" id="UP000289856"/>
    </source>
</evidence>
<dbReference type="InterPro" id="IPR036412">
    <property type="entry name" value="HAD-like_sf"/>
</dbReference>
<gene>
    <name evidence="2" type="primary">phnX</name>
    <name evidence="3" type="ORF">KCTCHS21_13320</name>
</gene>
<dbReference type="AlphaFoldDB" id="A0A3T1D1F1"/>
<feature type="active site" description="Nucleophile" evidence="2">
    <location>
        <position position="9"/>
    </location>
</feature>